<evidence type="ECO:0000256" key="1">
    <source>
        <dbReference type="PIRSR" id="PIRSR628651-50"/>
    </source>
</evidence>
<dbReference type="EMBL" id="ML170156">
    <property type="protein sequence ID" value="TDL29390.1"/>
    <property type="molecule type" value="Genomic_DNA"/>
</dbReference>
<feature type="site" description="Histone H3K4me3 binding" evidence="1">
    <location>
        <position position="289"/>
    </location>
</feature>
<dbReference type="CDD" id="cd16858">
    <property type="entry name" value="ING_ING3_Yng2p"/>
    <property type="match status" value="1"/>
</dbReference>
<dbReference type="Gene3D" id="6.10.140.1740">
    <property type="match status" value="1"/>
</dbReference>
<dbReference type="STRING" id="50990.A0A4R5XE78"/>
<dbReference type="GO" id="GO:0000785">
    <property type="term" value="C:chromatin"/>
    <property type="evidence" value="ECO:0007669"/>
    <property type="project" value="UniProtKB-ARBA"/>
</dbReference>
<feature type="compositionally biased region" description="Acidic residues" evidence="2">
    <location>
        <begin position="256"/>
        <end position="282"/>
    </location>
</feature>
<evidence type="ECO:0000313" key="5">
    <source>
        <dbReference type="Proteomes" id="UP000294933"/>
    </source>
</evidence>
<organism evidence="4 5">
    <name type="scientific">Rickenella mellea</name>
    <dbReference type="NCBI Taxonomy" id="50990"/>
    <lineage>
        <taxon>Eukaryota</taxon>
        <taxon>Fungi</taxon>
        <taxon>Dikarya</taxon>
        <taxon>Basidiomycota</taxon>
        <taxon>Agaricomycotina</taxon>
        <taxon>Agaricomycetes</taxon>
        <taxon>Hymenochaetales</taxon>
        <taxon>Rickenellaceae</taxon>
        <taxon>Rickenella</taxon>
    </lineage>
</organism>
<dbReference type="InterPro" id="IPR013083">
    <property type="entry name" value="Znf_RING/FYVE/PHD"/>
</dbReference>
<dbReference type="Gene3D" id="3.30.40.10">
    <property type="entry name" value="Zinc/RING finger domain, C3HC4 (zinc finger)"/>
    <property type="match status" value="1"/>
</dbReference>
<name>A0A4R5XE78_9AGAM</name>
<reference evidence="4 5" key="1">
    <citation type="submission" date="2018-06" db="EMBL/GenBank/DDBJ databases">
        <title>A transcriptomic atlas of mushroom development highlights an independent origin of complex multicellularity.</title>
        <authorList>
            <consortium name="DOE Joint Genome Institute"/>
            <person name="Krizsan K."/>
            <person name="Almasi E."/>
            <person name="Merenyi Z."/>
            <person name="Sahu N."/>
            <person name="Viragh M."/>
            <person name="Koszo T."/>
            <person name="Mondo S."/>
            <person name="Kiss B."/>
            <person name="Balint B."/>
            <person name="Kues U."/>
            <person name="Barry K."/>
            <person name="Hegedus J.C."/>
            <person name="Henrissat B."/>
            <person name="Johnson J."/>
            <person name="Lipzen A."/>
            <person name="Ohm R."/>
            <person name="Nagy I."/>
            <person name="Pangilinan J."/>
            <person name="Yan J."/>
            <person name="Xiong Y."/>
            <person name="Grigoriev I.V."/>
            <person name="Hibbett D.S."/>
            <person name="Nagy L.G."/>
        </authorList>
    </citation>
    <scope>NUCLEOTIDE SEQUENCE [LARGE SCALE GENOMIC DNA]</scope>
    <source>
        <strain evidence="4 5">SZMC22713</strain>
    </source>
</reference>
<dbReference type="VEuPathDB" id="FungiDB:BD410DRAFT_892695"/>
<sequence>MNSVSVANQEEAANIAAEFVNSLDNLPNEVQHLLAEIRHIDNKCHDIQQDIHKETTRYIRHATKPKDAKDNGKEKEKDTKDKDAGIPAKVAADYQELDKMSGEKIALAERVVELLTRVNARLDNDLSRVVALSGEHLPPEHVEVRGGYVVSVTPAAAPVIPGGSGMPGFTMNSARGGIDKNVDNLSRAATMSDGNTGSPPASGGPGSQKRRRLNVNTSTPTITVPSRAHTPQARSRLGQQVHPSPPRGRRAVSSVGDEDAEGEEDDAEGDADADGETEDSGEPEDKTLYCHCQKMSYGEMIGCDNHDCPYQWVSEIDHHILIFWVCSRGFYSSFGPGEEAGSENYWRRADPGY</sequence>
<dbReference type="SUPFAM" id="SSF57903">
    <property type="entry name" value="FYVE/PHD zinc finger"/>
    <property type="match status" value="1"/>
</dbReference>
<feature type="site" description="Histone H3K4me3 binding" evidence="1">
    <location>
        <position position="300"/>
    </location>
</feature>
<evidence type="ECO:0000256" key="2">
    <source>
        <dbReference type="SAM" id="MobiDB-lite"/>
    </source>
</evidence>
<evidence type="ECO:0000313" key="4">
    <source>
        <dbReference type="EMBL" id="TDL29390.1"/>
    </source>
</evidence>
<dbReference type="SMART" id="SM01408">
    <property type="entry name" value="ING"/>
    <property type="match status" value="1"/>
</dbReference>
<evidence type="ECO:0000259" key="3">
    <source>
        <dbReference type="SMART" id="SM01408"/>
    </source>
</evidence>
<gene>
    <name evidence="4" type="ORF">BD410DRAFT_892695</name>
</gene>
<dbReference type="InterPro" id="IPR028651">
    <property type="entry name" value="ING_fam"/>
</dbReference>
<dbReference type="Pfam" id="PF12998">
    <property type="entry name" value="ING"/>
    <property type="match status" value="1"/>
</dbReference>
<accession>A0A4R5XE78</accession>
<feature type="compositionally biased region" description="Polar residues" evidence="2">
    <location>
        <begin position="214"/>
        <end position="224"/>
    </location>
</feature>
<dbReference type="Proteomes" id="UP000294933">
    <property type="component" value="Unassembled WGS sequence"/>
</dbReference>
<feature type="site" description="Histone H3K4me3 binding" evidence="1">
    <location>
        <position position="312"/>
    </location>
</feature>
<feature type="site" description="Histone H3K4me3 binding" evidence="1">
    <location>
        <position position="304"/>
    </location>
</feature>
<feature type="region of interest" description="Disordered" evidence="2">
    <location>
        <begin position="188"/>
        <end position="285"/>
    </location>
</feature>
<feature type="region of interest" description="Disordered" evidence="2">
    <location>
        <begin position="55"/>
        <end position="84"/>
    </location>
</feature>
<dbReference type="PANTHER" id="PTHR10333">
    <property type="entry name" value="INHIBITOR OF GROWTH PROTEIN"/>
    <property type="match status" value="1"/>
</dbReference>
<dbReference type="AlphaFoldDB" id="A0A4R5XE78"/>
<dbReference type="InterPro" id="IPR024610">
    <property type="entry name" value="ING_N_histone-binding"/>
</dbReference>
<feature type="compositionally biased region" description="Basic and acidic residues" evidence="2">
    <location>
        <begin position="64"/>
        <end position="84"/>
    </location>
</feature>
<dbReference type="OrthoDB" id="5411773at2759"/>
<protein>
    <recommendedName>
        <fullName evidence="3">Inhibitor of growth protein N-terminal histone-binding domain-containing protein</fullName>
    </recommendedName>
</protein>
<dbReference type="InterPro" id="IPR011011">
    <property type="entry name" value="Znf_FYVE_PHD"/>
</dbReference>
<proteinExistence type="predicted"/>
<feature type="domain" description="Inhibitor of growth protein N-terminal histone-binding" evidence="3">
    <location>
        <begin position="15"/>
        <end position="129"/>
    </location>
</feature>
<keyword evidence="5" id="KW-1185">Reference proteome</keyword>